<feature type="transmembrane region" description="Helical" evidence="3">
    <location>
        <begin position="141"/>
        <end position="160"/>
    </location>
</feature>
<feature type="domain" description="DC1" evidence="4">
    <location>
        <begin position="219"/>
        <end position="268"/>
    </location>
</feature>
<gene>
    <name evidence="5" type="ORF">FEM48_Zijuj10G0017400</name>
</gene>
<feature type="compositionally biased region" description="Acidic residues" evidence="2">
    <location>
        <begin position="297"/>
        <end position="309"/>
    </location>
</feature>
<dbReference type="InterPro" id="IPR004146">
    <property type="entry name" value="DC1"/>
</dbReference>
<dbReference type="Pfam" id="PF03107">
    <property type="entry name" value="C1_2"/>
    <property type="match status" value="1"/>
</dbReference>
<dbReference type="InterPro" id="IPR053192">
    <property type="entry name" value="Vacuole_Formation_Reg"/>
</dbReference>
<organism evidence="5 6">
    <name type="scientific">Ziziphus jujuba var. spinosa</name>
    <dbReference type="NCBI Taxonomy" id="714518"/>
    <lineage>
        <taxon>Eukaryota</taxon>
        <taxon>Viridiplantae</taxon>
        <taxon>Streptophyta</taxon>
        <taxon>Embryophyta</taxon>
        <taxon>Tracheophyta</taxon>
        <taxon>Spermatophyta</taxon>
        <taxon>Magnoliopsida</taxon>
        <taxon>eudicotyledons</taxon>
        <taxon>Gunneridae</taxon>
        <taxon>Pentapetalae</taxon>
        <taxon>rosids</taxon>
        <taxon>fabids</taxon>
        <taxon>Rosales</taxon>
        <taxon>Rhamnaceae</taxon>
        <taxon>Paliureae</taxon>
        <taxon>Ziziphus</taxon>
    </lineage>
</organism>
<keyword evidence="3" id="KW-0812">Transmembrane</keyword>
<feature type="transmembrane region" description="Helical" evidence="3">
    <location>
        <begin position="181"/>
        <end position="203"/>
    </location>
</feature>
<evidence type="ECO:0000256" key="3">
    <source>
        <dbReference type="SAM" id="Phobius"/>
    </source>
</evidence>
<protein>
    <recommendedName>
        <fullName evidence="4">DC1 domain-containing protein</fullName>
    </recommendedName>
</protein>
<evidence type="ECO:0000259" key="4">
    <source>
        <dbReference type="Pfam" id="PF03107"/>
    </source>
</evidence>
<dbReference type="PANTHER" id="PTHR32410">
    <property type="entry name" value="CYSTEINE/HISTIDINE-RICH C1 DOMAIN FAMILY PROTEIN"/>
    <property type="match status" value="1"/>
</dbReference>
<dbReference type="Proteomes" id="UP000813462">
    <property type="component" value="Unassembled WGS sequence"/>
</dbReference>
<evidence type="ECO:0000256" key="1">
    <source>
        <dbReference type="ARBA" id="ARBA00022737"/>
    </source>
</evidence>
<sequence>MDVLWKLENTPIFQCPRCYFCLHVRCCQVLKVVEHNFHPPHPLSLLDAALHFESNNLSCVACLMTIKGGFYLHCTDCPSDLHLGCSFLKHDAKHGLHDGHPLAYFDKIYAYEVPCAACNTLCTRDLLRCFNCNFNIHKECFSLPFSVSIMTMCILSLCLVHSKKMMVIISVVFVEREEIQIMVFIYVKNVSLLLILNALFLYMHSECLSLPSIITYDDHVHPLTLTSSLREDDSGLYYCGICEERRNPDHGLYVCQECSSFVVHFKCVLPMREAPSCLKEEDEHFKTEIKRERESSTEEEDDMPLTEDELVSPEHTIFLRNLVKLLNNQLSRKD</sequence>
<keyword evidence="3" id="KW-0472">Membrane</keyword>
<feature type="region of interest" description="Disordered" evidence="2">
    <location>
        <begin position="288"/>
        <end position="309"/>
    </location>
</feature>
<dbReference type="PANTHER" id="PTHR32410:SF216">
    <property type="entry name" value="PHORBOL-ESTER_DAG-TYPE DOMAIN-CONTAINING PROTEIN"/>
    <property type="match status" value="1"/>
</dbReference>
<dbReference type="SUPFAM" id="SSF57889">
    <property type="entry name" value="Cysteine-rich domain"/>
    <property type="match status" value="3"/>
</dbReference>
<evidence type="ECO:0000313" key="5">
    <source>
        <dbReference type="EMBL" id="KAH7515352.1"/>
    </source>
</evidence>
<dbReference type="EMBL" id="JAEACU010000010">
    <property type="protein sequence ID" value="KAH7515352.1"/>
    <property type="molecule type" value="Genomic_DNA"/>
</dbReference>
<accession>A0A978UKK0</accession>
<dbReference type="InterPro" id="IPR046349">
    <property type="entry name" value="C1-like_sf"/>
</dbReference>
<proteinExistence type="predicted"/>
<keyword evidence="1" id="KW-0677">Repeat</keyword>
<evidence type="ECO:0000256" key="2">
    <source>
        <dbReference type="SAM" id="MobiDB-lite"/>
    </source>
</evidence>
<evidence type="ECO:0000313" key="6">
    <source>
        <dbReference type="Proteomes" id="UP000813462"/>
    </source>
</evidence>
<dbReference type="AlphaFoldDB" id="A0A978UKK0"/>
<comment type="caution">
    <text evidence="5">The sequence shown here is derived from an EMBL/GenBank/DDBJ whole genome shotgun (WGS) entry which is preliminary data.</text>
</comment>
<name>A0A978UKK0_ZIZJJ</name>
<reference evidence="5" key="1">
    <citation type="journal article" date="2021" name="Front. Plant Sci.">
        <title>Chromosome-Scale Genome Assembly for Chinese Sour Jujube and Insights Into Its Genome Evolution and Domestication Signature.</title>
        <authorList>
            <person name="Shen L.-Y."/>
            <person name="Luo H."/>
            <person name="Wang X.-L."/>
            <person name="Wang X.-M."/>
            <person name="Qiu X.-J."/>
            <person name="Liu H."/>
            <person name="Zhou S.-S."/>
            <person name="Jia K.-H."/>
            <person name="Nie S."/>
            <person name="Bao Y.-T."/>
            <person name="Zhang R.-G."/>
            <person name="Yun Q.-Z."/>
            <person name="Chai Y.-H."/>
            <person name="Lu J.-Y."/>
            <person name="Li Y."/>
            <person name="Zhao S.-W."/>
            <person name="Mao J.-F."/>
            <person name="Jia S.-G."/>
            <person name="Mao Y.-M."/>
        </authorList>
    </citation>
    <scope>NUCLEOTIDE SEQUENCE</scope>
    <source>
        <strain evidence="5">AT0</strain>
        <tissue evidence="5">Leaf</tissue>
    </source>
</reference>
<keyword evidence="3" id="KW-1133">Transmembrane helix</keyword>